<reference evidence="2" key="1">
    <citation type="submission" date="2018-12" db="EMBL/GenBank/DDBJ databases">
        <title>Draft genome sequence of Flaovobacterium columnare ARS1 isolated from channel catfish in Alabama.</title>
        <authorList>
            <person name="Cai W."/>
            <person name="Arias C."/>
        </authorList>
    </citation>
    <scope>NUCLEOTIDE SEQUENCE [LARGE SCALE GENOMIC DNA]</scope>
    <source>
        <strain evidence="2">ARS1</strain>
    </source>
</reference>
<feature type="chain" id="PRO_5019435859" description="GLPGLI family protein" evidence="1">
    <location>
        <begin position="19"/>
        <end position="216"/>
    </location>
</feature>
<evidence type="ECO:0000313" key="2">
    <source>
        <dbReference type="EMBL" id="RVU91929.1"/>
    </source>
</evidence>
<name>A0A437UEF0_9FLAO</name>
<dbReference type="RefSeq" id="WP_123901281.1">
    <property type="nucleotide sequence ID" value="NZ_RQSM01000001.1"/>
</dbReference>
<accession>A0A437UEF0</accession>
<keyword evidence="3" id="KW-1185">Reference proteome</keyword>
<proteinExistence type="predicted"/>
<comment type="caution">
    <text evidence="2">The sequence shown here is derived from an EMBL/GenBank/DDBJ whole genome shotgun (WGS) entry which is preliminary data.</text>
</comment>
<dbReference type="EMBL" id="RQSM01000001">
    <property type="protein sequence ID" value="RVU91929.1"/>
    <property type="molecule type" value="Genomic_DNA"/>
</dbReference>
<evidence type="ECO:0008006" key="4">
    <source>
        <dbReference type="Google" id="ProtNLM"/>
    </source>
</evidence>
<evidence type="ECO:0000256" key="1">
    <source>
        <dbReference type="SAM" id="SignalP"/>
    </source>
</evidence>
<evidence type="ECO:0000313" key="3">
    <source>
        <dbReference type="Proteomes" id="UP000288951"/>
    </source>
</evidence>
<dbReference type="AlphaFoldDB" id="A0A437UEF0"/>
<organism evidence="2 3">
    <name type="scientific">Flavobacterium columnare</name>
    <dbReference type="NCBI Taxonomy" id="996"/>
    <lineage>
        <taxon>Bacteria</taxon>
        <taxon>Pseudomonadati</taxon>
        <taxon>Bacteroidota</taxon>
        <taxon>Flavobacteriia</taxon>
        <taxon>Flavobacteriales</taxon>
        <taxon>Flavobacteriaceae</taxon>
        <taxon>Flavobacterium</taxon>
    </lineage>
</organism>
<keyword evidence="1" id="KW-0732">Signal</keyword>
<protein>
    <recommendedName>
        <fullName evidence="4">GLPGLI family protein</fullName>
    </recommendedName>
</protein>
<sequence length="216" mass="25205">MKYFICALMLALSTGMQAKFLKAKVYYTNGTQTEGFAKLVECPDRKVSFRKELDGDTEKIKSDELDKIEYTTEDGDKYVAERMKHWSFDLLSFGFDYSKSKKWFYFIYEKANIKVYTIETMTRSTFINSGYVTSFGDVTFFFKKKGDEVIYWGLKESKAAATVHIGRGGMIKKMLAEMFKGKCKSADEDVDKIEYNYRSHKDYLKIVDIIIKYKCK</sequence>
<gene>
    <name evidence="2" type="ORF">EH230_00030</name>
</gene>
<feature type="signal peptide" evidence="1">
    <location>
        <begin position="1"/>
        <end position="18"/>
    </location>
</feature>
<dbReference type="OrthoDB" id="1350649at2"/>
<dbReference type="Proteomes" id="UP000288951">
    <property type="component" value="Unassembled WGS sequence"/>
</dbReference>